<dbReference type="PANTHER" id="PTHR42765:SF1">
    <property type="entry name" value="ISOLEUCINE--TRNA LIGASE, MITOCHONDRIAL"/>
    <property type="match status" value="1"/>
</dbReference>
<feature type="binding site" evidence="12">
    <location>
        <position position="907"/>
    </location>
    <ligand>
        <name>Zn(2+)</name>
        <dbReference type="ChEBI" id="CHEBI:29105"/>
    </ligand>
</feature>
<dbReference type="EC" id="6.1.1.5" evidence="12"/>
<feature type="binding site" evidence="12">
    <location>
        <position position="613"/>
    </location>
    <ligand>
        <name>ATP</name>
        <dbReference type="ChEBI" id="CHEBI:30616"/>
    </ligand>
</feature>
<evidence type="ECO:0000256" key="11">
    <source>
        <dbReference type="ARBA" id="ARBA00048359"/>
    </source>
</evidence>
<dbReference type="InterPro" id="IPR033708">
    <property type="entry name" value="Anticodon_Ile_BEm"/>
</dbReference>
<dbReference type="HAMAP" id="MF_02002">
    <property type="entry name" value="Ile_tRNA_synth_type1"/>
    <property type="match status" value="1"/>
</dbReference>
<proteinExistence type="inferred from homology"/>
<keyword evidence="8 12" id="KW-0648">Protein biosynthesis</keyword>
<dbReference type="Pfam" id="PF00133">
    <property type="entry name" value="tRNA-synt_1"/>
    <property type="match status" value="1"/>
</dbReference>
<gene>
    <name evidence="12" type="primary">ileS</name>
    <name evidence="16" type="ORF">HS1_002049</name>
</gene>
<keyword evidence="6 12" id="KW-0862">Zinc</keyword>
<keyword evidence="3 12" id="KW-0436">Ligase</keyword>
<evidence type="ECO:0000259" key="15">
    <source>
        <dbReference type="Pfam" id="PF08264"/>
    </source>
</evidence>
<dbReference type="GO" id="GO:0006428">
    <property type="term" value="P:isoleucyl-tRNA aminoacylation"/>
    <property type="evidence" value="ECO:0007669"/>
    <property type="project" value="UniProtKB-UniRule"/>
</dbReference>
<comment type="cofactor">
    <cofactor evidence="12">
        <name>Zn(2+)</name>
        <dbReference type="ChEBI" id="CHEBI:29105"/>
    </cofactor>
    <text evidence="12">Binds 1 zinc ion per subunit.</text>
</comment>
<dbReference type="AlphaFoldDB" id="A0A7U4QM50"/>
<keyword evidence="5 12" id="KW-0547">Nucleotide-binding</keyword>
<feature type="domain" description="Methionyl/Valyl/Leucyl/Isoleucyl-tRNA synthetase anticodon-binding" evidence="15">
    <location>
        <begin position="693"/>
        <end position="850"/>
    </location>
</feature>
<dbReference type="FunFam" id="3.40.50.620:FF:000042">
    <property type="entry name" value="Isoleucine--tRNA ligase"/>
    <property type="match status" value="1"/>
</dbReference>
<name>A0A7U4QM50_DESA2</name>
<feature type="short sequence motif" description="'HIGH' region" evidence="12">
    <location>
        <begin position="61"/>
        <end position="71"/>
    </location>
</feature>
<comment type="similarity">
    <text evidence="1 12">Belongs to the class-I aminoacyl-tRNA synthetase family. IleS type 1 subfamily.</text>
</comment>
<dbReference type="InterPro" id="IPR009008">
    <property type="entry name" value="Val/Leu/Ile-tRNA-synth_edit"/>
</dbReference>
<evidence type="ECO:0000256" key="10">
    <source>
        <dbReference type="ARBA" id="ARBA00025217"/>
    </source>
</evidence>
<accession>A0A7U4QM50</accession>
<dbReference type="NCBIfam" id="TIGR00392">
    <property type="entry name" value="ileS"/>
    <property type="match status" value="1"/>
</dbReference>
<keyword evidence="2 12" id="KW-0963">Cytoplasm</keyword>
<evidence type="ECO:0000256" key="5">
    <source>
        <dbReference type="ARBA" id="ARBA00022741"/>
    </source>
</evidence>
<dbReference type="InterPro" id="IPR013155">
    <property type="entry name" value="M/V/L/I-tRNA-synth_anticd-bd"/>
</dbReference>
<dbReference type="GO" id="GO:0002161">
    <property type="term" value="F:aminoacyl-tRNA deacylase activity"/>
    <property type="evidence" value="ECO:0007669"/>
    <property type="project" value="InterPro"/>
</dbReference>
<dbReference type="InterPro" id="IPR002300">
    <property type="entry name" value="aa-tRNA-synth_Ia"/>
</dbReference>
<dbReference type="InterPro" id="IPR023585">
    <property type="entry name" value="Ile-tRNA-ligase_type1"/>
</dbReference>
<evidence type="ECO:0000256" key="7">
    <source>
        <dbReference type="ARBA" id="ARBA00022840"/>
    </source>
</evidence>
<comment type="domain">
    <text evidence="12">IleRS has two distinct active sites: one for aminoacylation and one for editing. The misactivated valine is translocated from the active site to the editing site, which sterically excludes the correctly activated isoleucine. The single editing site contains two valyl binding pockets, one specific for each substrate (Val-AMP or Val-tRNA(Ile)).</text>
</comment>
<dbReference type="GO" id="GO:0005829">
    <property type="term" value="C:cytosol"/>
    <property type="evidence" value="ECO:0007669"/>
    <property type="project" value="TreeGrafter"/>
</dbReference>
<dbReference type="EMBL" id="CP013015">
    <property type="protein sequence ID" value="AMM41841.1"/>
    <property type="molecule type" value="Genomic_DNA"/>
</dbReference>
<dbReference type="Pfam" id="PF08264">
    <property type="entry name" value="Anticodon_1"/>
    <property type="match status" value="1"/>
</dbReference>
<comment type="subunit">
    <text evidence="12">Monomer.</text>
</comment>
<dbReference type="CDD" id="cd07960">
    <property type="entry name" value="Anticodon_Ia_Ile_BEm"/>
    <property type="match status" value="1"/>
</dbReference>
<feature type="binding site" evidence="12">
    <location>
        <position position="930"/>
    </location>
    <ligand>
        <name>Zn(2+)</name>
        <dbReference type="ChEBI" id="CHEBI:29105"/>
    </ligand>
</feature>
<feature type="short sequence motif" description="'KMSKS' region" evidence="12">
    <location>
        <begin position="610"/>
        <end position="614"/>
    </location>
</feature>
<dbReference type="InterPro" id="IPR009080">
    <property type="entry name" value="tRNAsynth_Ia_anticodon-bd"/>
</dbReference>
<evidence type="ECO:0000259" key="14">
    <source>
        <dbReference type="Pfam" id="PF06827"/>
    </source>
</evidence>
<evidence type="ECO:0000313" key="16">
    <source>
        <dbReference type="EMBL" id="AMM41841.1"/>
    </source>
</evidence>
<dbReference type="RefSeq" id="WP_066064964.1">
    <property type="nucleotide sequence ID" value="NZ_CP013015.1"/>
</dbReference>
<organism evidence="16 17">
    <name type="scientific">Desulfofervidus auxilii</name>
    <dbReference type="NCBI Taxonomy" id="1621989"/>
    <lineage>
        <taxon>Bacteria</taxon>
        <taxon>Pseudomonadati</taxon>
        <taxon>Thermodesulfobacteriota</taxon>
        <taxon>Candidatus Desulfofervidia</taxon>
        <taxon>Candidatus Desulfofervidales</taxon>
        <taxon>Candidatus Desulfofervidaceae</taxon>
        <taxon>Candidatus Desulfofervidus</taxon>
    </lineage>
</organism>
<feature type="binding site" evidence="12">
    <location>
        <position position="569"/>
    </location>
    <ligand>
        <name>L-isoleucyl-5'-AMP</name>
        <dbReference type="ChEBI" id="CHEBI:178002"/>
    </ligand>
</feature>
<evidence type="ECO:0000256" key="3">
    <source>
        <dbReference type="ARBA" id="ARBA00022598"/>
    </source>
</evidence>
<keyword evidence="4 12" id="KW-0479">Metal-binding</keyword>
<feature type="domain" description="Aminoacyl-tRNA synthetase class Ia" evidence="13">
    <location>
        <begin position="30"/>
        <end position="648"/>
    </location>
</feature>
<comment type="catalytic activity">
    <reaction evidence="11 12">
        <text>tRNA(Ile) + L-isoleucine + ATP = L-isoleucyl-tRNA(Ile) + AMP + diphosphate</text>
        <dbReference type="Rhea" id="RHEA:11060"/>
        <dbReference type="Rhea" id="RHEA-COMP:9666"/>
        <dbReference type="Rhea" id="RHEA-COMP:9695"/>
        <dbReference type="ChEBI" id="CHEBI:30616"/>
        <dbReference type="ChEBI" id="CHEBI:33019"/>
        <dbReference type="ChEBI" id="CHEBI:58045"/>
        <dbReference type="ChEBI" id="CHEBI:78442"/>
        <dbReference type="ChEBI" id="CHEBI:78528"/>
        <dbReference type="ChEBI" id="CHEBI:456215"/>
        <dbReference type="EC" id="6.1.1.5"/>
    </reaction>
</comment>
<dbReference type="GO" id="GO:0008270">
    <property type="term" value="F:zinc ion binding"/>
    <property type="evidence" value="ECO:0007669"/>
    <property type="project" value="UniProtKB-UniRule"/>
</dbReference>
<evidence type="ECO:0000256" key="12">
    <source>
        <dbReference type="HAMAP-Rule" id="MF_02002"/>
    </source>
</evidence>
<evidence type="ECO:0000256" key="2">
    <source>
        <dbReference type="ARBA" id="ARBA00022490"/>
    </source>
</evidence>
<dbReference type="InterPro" id="IPR010663">
    <property type="entry name" value="Znf_FPG/IleRS"/>
</dbReference>
<dbReference type="GO" id="GO:0000049">
    <property type="term" value="F:tRNA binding"/>
    <property type="evidence" value="ECO:0007669"/>
    <property type="project" value="InterPro"/>
</dbReference>
<dbReference type="SUPFAM" id="SSF50677">
    <property type="entry name" value="ValRS/IleRS/LeuRS editing domain"/>
    <property type="match status" value="1"/>
</dbReference>
<dbReference type="PRINTS" id="PR00984">
    <property type="entry name" value="TRNASYNTHILE"/>
</dbReference>
<protein>
    <recommendedName>
        <fullName evidence="12">Isoleucine--tRNA ligase</fullName>
        <ecNumber evidence="12">6.1.1.5</ecNumber>
    </recommendedName>
    <alternativeName>
        <fullName evidence="12">Isoleucyl-tRNA synthetase</fullName>
        <shortName evidence="12">IleRS</shortName>
    </alternativeName>
</protein>
<dbReference type="InterPro" id="IPR001412">
    <property type="entry name" value="aa-tRNA-synth_I_CS"/>
</dbReference>
<sequence length="939" mass="108906">MEEKTDYKSTLNLPQTPFSMKANLTKQEPKILEFWKKIGLYQKTSIVTQDKPLFILHDGPPYANGHIHMGTALNKVLKDFIVKSRLMMGFNCPYVPGWDCHGLPIEHKVDEELGEKKREMSPLEIRKQCRAYAEKYINIQREEFKRLGILGRWDKPYLTMDYKYQATIFREFSKFLLSGNVYRSKKPVYWCPHCQTALAEAEVEYKDIKSPSIFVKFPLVSDISEPYPVLKNKSIFLVIWTTTPWTLLANLAIALNPEAEYAAVKIDNGQVFIMAQRLVPLCMEEFGVKNYEIIANISPKLLERKECQHPFINRKSLIILADYVTLDTGTGCVHIAPGHGQEDYESGLKYGLEIYAPVDKEGCFTKNVPFFSGQFVLDADQAVIGKLTEVGALVYHSTFSHSYPHCWRCKKQVIFRATEQWFISVDKNNIRQKALEAIDSIKWIPAWGKNRIRGMIEVRPDWCISRQRVWGVPIAVFYCEKCGGILKDRSVIEHVAQMMEKEGADIWFKYEVSQILPAGIKCSNCGHNIFRKEMDILDVWFDSGVSHVAVLEEHHYWPEMRWPADLYLEGSDQHRGWFQSSLLTAIGTRDNPPYKAVLTHGFVVDAEGRKMSKSLGNVIYPQEIIAQYGAEILRMWVAASDYQDDICLSQDILKQLTEAYRRIRNTIRFLLGNLYDFHPQTDFLPYQKRLELDKWVLHQLQQLINRLRQAYENYQFHLIYHGLHNFCVNDLSAFYLDVLKDRLYTSLSDSLERRSAQSTLWEILQVITRLMAPVLSFTAEEVWKFIPQTKGHKESVFLTTFPKVRAEYQDEKLAERWGKLLSVRKEVTKALERARREREIGHSLDAEVKILAPPALTPVLESYLKDLPEIFIVSHVELAEKLSEINFESETIPGLKIMVKAYNYSKCERCWRRQPSVGKDEIYPTICDRCVKVMQSLTN</sequence>
<keyword evidence="9 12" id="KW-0030">Aminoacyl-tRNA synthetase</keyword>
<dbReference type="Pfam" id="PF06827">
    <property type="entry name" value="zf-FPG_IleRS"/>
    <property type="match status" value="1"/>
</dbReference>
<dbReference type="KEGG" id="daw:HS1_002049"/>
<keyword evidence="17" id="KW-1185">Reference proteome</keyword>
<dbReference type="PANTHER" id="PTHR42765">
    <property type="entry name" value="SOLEUCYL-TRNA SYNTHETASE"/>
    <property type="match status" value="1"/>
</dbReference>
<dbReference type="InterPro" id="IPR002301">
    <property type="entry name" value="Ile-tRNA-ligase"/>
</dbReference>
<feature type="domain" description="Zinc finger FPG/IleRS-type" evidence="14">
    <location>
        <begin position="906"/>
        <end position="933"/>
    </location>
</feature>
<dbReference type="GO" id="GO:0004822">
    <property type="term" value="F:isoleucine-tRNA ligase activity"/>
    <property type="evidence" value="ECO:0007669"/>
    <property type="project" value="UniProtKB-UniRule"/>
</dbReference>
<dbReference type="InterPro" id="IPR050081">
    <property type="entry name" value="Ile-tRNA_ligase"/>
</dbReference>
<evidence type="ECO:0000313" key="17">
    <source>
        <dbReference type="Proteomes" id="UP000070560"/>
    </source>
</evidence>
<dbReference type="Proteomes" id="UP000070560">
    <property type="component" value="Chromosome"/>
</dbReference>
<dbReference type="SUPFAM" id="SSF47323">
    <property type="entry name" value="Anticodon-binding domain of a subclass of class I aminoacyl-tRNA synthetases"/>
    <property type="match status" value="1"/>
</dbReference>
<comment type="subcellular location">
    <subcellularLocation>
        <location evidence="12">Cytoplasm</location>
    </subcellularLocation>
</comment>
<evidence type="ECO:0000256" key="1">
    <source>
        <dbReference type="ARBA" id="ARBA00006887"/>
    </source>
</evidence>
<dbReference type="Gene3D" id="1.10.730.20">
    <property type="match status" value="1"/>
</dbReference>
<dbReference type="Gene3D" id="3.40.50.620">
    <property type="entry name" value="HUPs"/>
    <property type="match status" value="2"/>
</dbReference>
<feature type="binding site" evidence="12">
    <location>
        <position position="910"/>
    </location>
    <ligand>
        <name>Zn(2+)</name>
        <dbReference type="ChEBI" id="CHEBI:29105"/>
    </ligand>
</feature>
<dbReference type="InterPro" id="IPR014729">
    <property type="entry name" value="Rossmann-like_a/b/a_fold"/>
</dbReference>
<evidence type="ECO:0000256" key="8">
    <source>
        <dbReference type="ARBA" id="ARBA00022917"/>
    </source>
</evidence>
<keyword evidence="7 12" id="KW-0067">ATP-binding</keyword>
<dbReference type="OrthoDB" id="9810365at2"/>
<evidence type="ECO:0000256" key="9">
    <source>
        <dbReference type="ARBA" id="ARBA00023146"/>
    </source>
</evidence>
<dbReference type="CDD" id="cd00818">
    <property type="entry name" value="IleRS_core"/>
    <property type="match status" value="1"/>
</dbReference>
<dbReference type="FunFam" id="1.10.730.20:FF:000001">
    <property type="entry name" value="Isoleucine--tRNA ligase"/>
    <property type="match status" value="1"/>
</dbReference>
<evidence type="ECO:0000259" key="13">
    <source>
        <dbReference type="Pfam" id="PF00133"/>
    </source>
</evidence>
<evidence type="ECO:0000256" key="6">
    <source>
        <dbReference type="ARBA" id="ARBA00022833"/>
    </source>
</evidence>
<feature type="binding site" evidence="12">
    <location>
        <position position="927"/>
    </location>
    <ligand>
        <name>Zn(2+)</name>
        <dbReference type="ChEBI" id="CHEBI:29105"/>
    </ligand>
</feature>
<evidence type="ECO:0000256" key="4">
    <source>
        <dbReference type="ARBA" id="ARBA00022723"/>
    </source>
</evidence>
<reference evidence="16 17" key="1">
    <citation type="submission" date="2015-10" db="EMBL/GenBank/DDBJ databases">
        <title>Candidatus Desulfofervidus auxilii, a hydrogenotrophic sulfate-reducing bacterium involved in the thermophilic anaerobic oxidation of methane.</title>
        <authorList>
            <person name="Krukenberg V."/>
            <person name="Richter M."/>
            <person name="Wegener G."/>
        </authorList>
    </citation>
    <scope>NUCLEOTIDE SEQUENCE [LARGE SCALE GENOMIC DNA]</scope>
    <source>
        <strain evidence="16 17">HS1</strain>
    </source>
</reference>
<comment type="function">
    <text evidence="10 12">Catalyzes the attachment of isoleucine to tRNA(Ile). As IleRS can inadvertently accommodate and process structurally similar amino acids such as valine, to avoid such errors it has two additional distinct tRNA(Ile)-dependent editing activities. One activity is designated as 'pretransfer' editing and involves the hydrolysis of activated Val-AMP. The other activity is designated 'posttransfer' editing and involves deacylation of mischarged Val-tRNA(Ile).</text>
</comment>
<dbReference type="Gene3D" id="1.10.10.830">
    <property type="entry name" value="Ile-tRNA synthetase CP2 domain-like"/>
    <property type="match status" value="1"/>
</dbReference>
<dbReference type="PROSITE" id="PS00178">
    <property type="entry name" value="AA_TRNA_LIGASE_I"/>
    <property type="match status" value="1"/>
</dbReference>
<dbReference type="SUPFAM" id="SSF52374">
    <property type="entry name" value="Nucleotidylyl transferase"/>
    <property type="match status" value="1"/>
</dbReference>
<dbReference type="GO" id="GO:0005524">
    <property type="term" value="F:ATP binding"/>
    <property type="evidence" value="ECO:0007669"/>
    <property type="project" value="UniProtKB-UniRule"/>
</dbReference>